<evidence type="ECO:0000256" key="2">
    <source>
        <dbReference type="ARBA" id="ARBA00023043"/>
    </source>
</evidence>
<reference evidence="7 8" key="1">
    <citation type="journal article" date="2015" name="Genome Biol. Evol.">
        <title>Comparative Genomics of a Bacterivorous Green Alga Reveals Evolutionary Causalities and Consequences of Phago-Mixotrophic Mode of Nutrition.</title>
        <authorList>
            <person name="Burns J.A."/>
            <person name="Paasch A."/>
            <person name="Narechania A."/>
            <person name="Kim E."/>
        </authorList>
    </citation>
    <scope>NUCLEOTIDE SEQUENCE [LARGE SCALE GENOMIC DNA]</scope>
    <source>
        <strain evidence="7 8">PLY_AMNH</strain>
    </source>
</reference>
<accession>A0AAE0GSV8</accession>
<dbReference type="SMART" id="SM00271">
    <property type="entry name" value="DnaJ"/>
    <property type="match status" value="1"/>
</dbReference>
<dbReference type="Pfam" id="PF12796">
    <property type="entry name" value="Ank_2"/>
    <property type="match status" value="1"/>
</dbReference>
<keyword evidence="4" id="KW-0175">Coiled coil</keyword>
<dbReference type="Pfam" id="PF13857">
    <property type="entry name" value="Ank_5"/>
    <property type="match status" value="1"/>
</dbReference>
<feature type="repeat" description="ANK" evidence="3">
    <location>
        <begin position="68"/>
        <end position="100"/>
    </location>
</feature>
<feature type="region of interest" description="Disordered" evidence="5">
    <location>
        <begin position="272"/>
        <end position="300"/>
    </location>
</feature>
<dbReference type="PROSITE" id="PS50076">
    <property type="entry name" value="DNAJ_2"/>
    <property type="match status" value="1"/>
</dbReference>
<dbReference type="PRINTS" id="PR00625">
    <property type="entry name" value="JDOMAIN"/>
</dbReference>
<feature type="repeat" description="ANK" evidence="3">
    <location>
        <begin position="35"/>
        <end position="67"/>
    </location>
</feature>
<dbReference type="AlphaFoldDB" id="A0AAE0GSV8"/>
<proteinExistence type="predicted"/>
<evidence type="ECO:0000256" key="1">
    <source>
        <dbReference type="ARBA" id="ARBA00022737"/>
    </source>
</evidence>
<keyword evidence="2 3" id="KW-0040">ANK repeat</keyword>
<dbReference type="PRINTS" id="PR01415">
    <property type="entry name" value="ANKYRIN"/>
</dbReference>
<evidence type="ECO:0000256" key="3">
    <source>
        <dbReference type="PROSITE-ProRule" id="PRU00023"/>
    </source>
</evidence>
<keyword evidence="8" id="KW-1185">Reference proteome</keyword>
<evidence type="ECO:0000313" key="8">
    <source>
        <dbReference type="Proteomes" id="UP001190700"/>
    </source>
</evidence>
<comment type="caution">
    <text evidence="7">The sequence shown here is derived from an EMBL/GenBank/DDBJ whole genome shotgun (WGS) entry which is preliminary data.</text>
</comment>
<dbReference type="CDD" id="cd06257">
    <property type="entry name" value="DnaJ"/>
    <property type="match status" value="1"/>
</dbReference>
<dbReference type="InterPro" id="IPR001623">
    <property type="entry name" value="DnaJ_domain"/>
</dbReference>
<dbReference type="Gene3D" id="1.10.287.110">
    <property type="entry name" value="DnaJ domain"/>
    <property type="match status" value="1"/>
</dbReference>
<sequence length="432" mass="45963">MSSRIDIHNACQKGDLDAVKRFIADNGDLQARGNFGLTPLYVAAENNHGELVKALAASGAEVEFKGWMGRTPLQAAAENGYSDMVDILLALGANKDTKEVQGKTALHLAVGKGCVDVVLALLSAGASTAIKDKNGETPLEMAEEDGQQEVAAILREEATGEGGGSGENQVKQGKEIERVLSAEGPHAILGVMRGASPSDIKRAYYKLSLKLHPDKNNARNAGVAFNMVKAAKSELDEQHSMVQLLQANCNQLEEEITSMKAERQAAADIGLDDAPQAQDGGGDNEAGAAADVTGGQNRSQVVDLGSRKLSEIVPDAGALGASGISNVTRRASPTRIHEDGEKVRVHTPDTTDVMERGGPPESKIMTAAGADMWFSDNDDWCMCYMPAAWVVTLIFDNLVLQVAKSLTTKLWIPSFVQHAKGRVAIEHEELDL</sequence>
<dbReference type="InterPro" id="IPR002110">
    <property type="entry name" value="Ankyrin_rpt"/>
</dbReference>
<feature type="repeat" description="ANK" evidence="3">
    <location>
        <begin position="101"/>
        <end position="133"/>
    </location>
</feature>
<dbReference type="PROSITE" id="PS50297">
    <property type="entry name" value="ANK_REP_REGION"/>
    <property type="match status" value="3"/>
</dbReference>
<protein>
    <recommendedName>
        <fullName evidence="6">J domain-containing protein</fullName>
    </recommendedName>
</protein>
<dbReference type="InterPro" id="IPR036770">
    <property type="entry name" value="Ankyrin_rpt-contain_sf"/>
</dbReference>
<dbReference type="EMBL" id="LGRX02002661">
    <property type="protein sequence ID" value="KAK3283754.1"/>
    <property type="molecule type" value="Genomic_DNA"/>
</dbReference>
<dbReference type="SUPFAM" id="SSF46565">
    <property type="entry name" value="Chaperone J-domain"/>
    <property type="match status" value="1"/>
</dbReference>
<evidence type="ECO:0000256" key="5">
    <source>
        <dbReference type="SAM" id="MobiDB-lite"/>
    </source>
</evidence>
<feature type="domain" description="J" evidence="6">
    <location>
        <begin position="184"/>
        <end position="240"/>
    </location>
</feature>
<gene>
    <name evidence="7" type="ORF">CYMTET_8566</name>
</gene>
<dbReference type="PANTHER" id="PTHR24198:SF165">
    <property type="entry name" value="ANKYRIN REPEAT-CONTAINING PROTEIN-RELATED"/>
    <property type="match status" value="1"/>
</dbReference>
<dbReference type="SMART" id="SM00248">
    <property type="entry name" value="ANK"/>
    <property type="match status" value="4"/>
</dbReference>
<evidence type="ECO:0000256" key="4">
    <source>
        <dbReference type="SAM" id="Coils"/>
    </source>
</evidence>
<evidence type="ECO:0000313" key="7">
    <source>
        <dbReference type="EMBL" id="KAK3283754.1"/>
    </source>
</evidence>
<keyword evidence="1" id="KW-0677">Repeat</keyword>
<dbReference type="InterPro" id="IPR036869">
    <property type="entry name" value="J_dom_sf"/>
</dbReference>
<dbReference type="PROSITE" id="PS50088">
    <property type="entry name" value="ANK_REPEAT"/>
    <property type="match status" value="3"/>
</dbReference>
<organism evidence="7 8">
    <name type="scientific">Cymbomonas tetramitiformis</name>
    <dbReference type="NCBI Taxonomy" id="36881"/>
    <lineage>
        <taxon>Eukaryota</taxon>
        <taxon>Viridiplantae</taxon>
        <taxon>Chlorophyta</taxon>
        <taxon>Pyramimonadophyceae</taxon>
        <taxon>Pyramimonadales</taxon>
        <taxon>Pyramimonadaceae</taxon>
        <taxon>Cymbomonas</taxon>
    </lineage>
</organism>
<dbReference type="PANTHER" id="PTHR24198">
    <property type="entry name" value="ANKYRIN REPEAT AND PROTEIN KINASE DOMAIN-CONTAINING PROTEIN"/>
    <property type="match status" value="1"/>
</dbReference>
<evidence type="ECO:0000259" key="6">
    <source>
        <dbReference type="PROSITE" id="PS50076"/>
    </source>
</evidence>
<feature type="coiled-coil region" evidence="4">
    <location>
        <begin position="228"/>
        <end position="269"/>
    </location>
</feature>
<dbReference type="Pfam" id="PF00226">
    <property type="entry name" value="DnaJ"/>
    <property type="match status" value="1"/>
</dbReference>
<dbReference type="SUPFAM" id="SSF48403">
    <property type="entry name" value="Ankyrin repeat"/>
    <property type="match status" value="1"/>
</dbReference>
<dbReference type="Proteomes" id="UP001190700">
    <property type="component" value="Unassembled WGS sequence"/>
</dbReference>
<name>A0AAE0GSV8_9CHLO</name>
<dbReference type="Gene3D" id="1.25.40.20">
    <property type="entry name" value="Ankyrin repeat-containing domain"/>
    <property type="match status" value="2"/>
</dbReference>